<name>A0A9Q3HX37_9BASI</name>
<keyword evidence="3" id="KW-1185">Reference proteome</keyword>
<feature type="compositionally biased region" description="Basic and acidic residues" evidence="1">
    <location>
        <begin position="28"/>
        <end position="37"/>
    </location>
</feature>
<dbReference type="AlphaFoldDB" id="A0A9Q3HX37"/>
<evidence type="ECO:0000313" key="2">
    <source>
        <dbReference type="EMBL" id="MBW0518169.1"/>
    </source>
</evidence>
<evidence type="ECO:0000256" key="1">
    <source>
        <dbReference type="SAM" id="MobiDB-lite"/>
    </source>
</evidence>
<reference evidence="2" key="1">
    <citation type="submission" date="2021-03" db="EMBL/GenBank/DDBJ databases">
        <title>Draft genome sequence of rust myrtle Austropuccinia psidii MF-1, a brazilian biotype.</title>
        <authorList>
            <person name="Quecine M.C."/>
            <person name="Pachon D.M.R."/>
            <person name="Bonatelli M.L."/>
            <person name="Correr F.H."/>
            <person name="Franceschini L.M."/>
            <person name="Leite T.F."/>
            <person name="Margarido G.R.A."/>
            <person name="Almeida C.A."/>
            <person name="Ferrarezi J.A."/>
            <person name="Labate C.A."/>
        </authorList>
    </citation>
    <scope>NUCLEOTIDE SEQUENCE</scope>
    <source>
        <strain evidence="2">MF-1</strain>
    </source>
</reference>
<sequence>MARGVPAQDALARTPLWLAMMKAFLSENGRRDPKQADRNASGQLSLFPQQSDYPANEGWRWQKDIQAWADSHNVLLPMRFKHQKQNPPNPPGQDSLNPRMPGKQTQRQPTPGLSGTRWSEDLFREPSQHNEPPIPGVSQPSKPHEDASNCEPEPEAARCNPWRNLFVSTIFSCFPLPNFPSPLLQQSRACPATPTLVIIIENMPVGSAPAPPLLPHKPWCQAPLIPTMRLARNLPTYD</sequence>
<dbReference type="EMBL" id="AVOT02026461">
    <property type="protein sequence ID" value="MBW0518169.1"/>
    <property type="molecule type" value="Genomic_DNA"/>
</dbReference>
<dbReference type="Proteomes" id="UP000765509">
    <property type="component" value="Unassembled WGS sequence"/>
</dbReference>
<gene>
    <name evidence="2" type="ORF">O181_057884</name>
</gene>
<feature type="compositionally biased region" description="Polar residues" evidence="1">
    <location>
        <begin position="38"/>
        <end position="52"/>
    </location>
</feature>
<feature type="compositionally biased region" description="Polar residues" evidence="1">
    <location>
        <begin position="103"/>
        <end position="117"/>
    </location>
</feature>
<protein>
    <submittedName>
        <fullName evidence="2">Uncharacterized protein</fullName>
    </submittedName>
</protein>
<comment type="caution">
    <text evidence="2">The sequence shown here is derived from an EMBL/GenBank/DDBJ whole genome shotgun (WGS) entry which is preliminary data.</text>
</comment>
<organism evidence="2 3">
    <name type="scientific">Austropuccinia psidii MF-1</name>
    <dbReference type="NCBI Taxonomy" id="1389203"/>
    <lineage>
        <taxon>Eukaryota</taxon>
        <taxon>Fungi</taxon>
        <taxon>Dikarya</taxon>
        <taxon>Basidiomycota</taxon>
        <taxon>Pucciniomycotina</taxon>
        <taxon>Pucciniomycetes</taxon>
        <taxon>Pucciniales</taxon>
        <taxon>Sphaerophragmiaceae</taxon>
        <taxon>Austropuccinia</taxon>
    </lineage>
</organism>
<feature type="compositionally biased region" description="Basic and acidic residues" evidence="1">
    <location>
        <begin position="118"/>
        <end position="128"/>
    </location>
</feature>
<evidence type="ECO:0000313" key="3">
    <source>
        <dbReference type="Proteomes" id="UP000765509"/>
    </source>
</evidence>
<accession>A0A9Q3HX37</accession>
<proteinExistence type="predicted"/>
<feature type="region of interest" description="Disordered" evidence="1">
    <location>
        <begin position="28"/>
        <end position="52"/>
    </location>
</feature>
<feature type="region of interest" description="Disordered" evidence="1">
    <location>
        <begin position="81"/>
        <end position="155"/>
    </location>
</feature>